<dbReference type="InterPro" id="IPR055915">
    <property type="entry name" value="DUF7492"/>
</dbReference>
<feature type="region of interest" description="Disordered" evidence="1">
    <location>
        <begin position="361"/>
        <end position="427"/>
    </location>
</feature>
<evidence type="ECO:0000256" key="1">
    <source>
        <dbReference type="SAM" id="MobiDB-lite"/>
    </source>
</evidence>
<evidence type="ECO:0000259" key="2">
    <source>
        <dbReference type="Pfam" id="PF24320"/>
    </source>
</evidence>
<feature type="domain" description="DUF7492" evidence="2">
    <location>
        <begin position="26"/>
        <end position="262"/>
    </location>
</feature>
<feature type="compositionally biased region" description="Low complexity" evidence="1">
    <location>
        <begin position="326"/>
        <end position="335"/>
    </location>
</feature>
<dbReference type="Proteomes" id="UP001320420">
    <property type="component" value="Unassembled WGS sequence"/>
</dbReference>
<feature type="region of interest" description="Disordered" evidence="1">
    <location>
        <begin position="301"/>
        <end position="348"/>
    </location>
</feature>
<dbReference type="AlphaFoldDB" id="A0AAN9UR67"/>
<name>A0AAN9UR67_9PEZI</name>
<gene>
    <name evidence="3" type="ORF">SLS62_008702</name>
</gene>
<organism evidence="3 4">
    <name type="scientific">Diatrype stigma</name>
    <dbReference type="NCBI Taxonomy" id="117547"/>
    <lineage>
        <taxon>Eukaryota</taxon>
        <taxon>Fungi</taxon>
        <taxon>Dikarya</taxon>
        <taxon>Ascomycota</taxon>
        <taxon>Pezizomycotina</taxon>
        <taxon>Sordariomycetes</taxon>
        <taxon>Xylariomycetidae</taxon>
        <taxon>Xylariales</taxon>
        <taxon>Diatrypaceae</taxon>
        <taxon>Diatrype</taxon>
    </lineage>
</organism>
<protein>
    <recommendedName>
        <fullName evidence="2">DUF7492 domain-containing protein</fullName>
    </recommendedName>
</protein>
<evidence type="ECO:0000313" key="3">
    <source>
        <dbReference type="EMBL" id="KAK7748334.1"/>
    </source>
</evidence>
<sequence length="453" mass="47217">MVSSKSIYTAATTTGLLLAGLQQGARAHSWVETLRLIAPDGTFTGEPGYPIGYVDRNQPGFSDPVAQNQILNKAGNPAVCKPLAGAYQTYTRLGAAPGDWVAMLYQENGHVTDPTQTVRPFRGGNVYVYGTLEHQDSDGINDVLGAWTADGTGGNGKGRLLASHYYDDGICYQNRATTSTTTTFPVYTERHEKYKADEVACQSDFQLPADLPASGKYTVMWVWDWPRIETDTTNVTEIYTSCAEIDLGAASDGSKVANVKNSIHFASPDTNKVGSGAIPSQVQTLIEATALGVGTASPAPVTLAQSDAKPGDATDAPAQPTPSPSVPVSVTTTTAHKNKGGKNNGIQTVTVTAEPETTTHYHTVTVGGDGSQATASPSAPASQASVTSVEPFISQPTASQAAPTTTPNKPAPASSSQAAPTSQAGAPSVEPFMKMVRATGAARRSASSSWALY</sequence>
<dbReference type="EMBL" id="JAKJXP020000083">
    <property type="protein sequence ID" value="KAK7748334.1"/>
    <property type="molecule type" value="Genomic_DNA"/>
</dbReference>
<comment type="caution">
    <text evidence="3">The sequence shown here is derived from an EMBL/GenBank/DDBJ whole genome shotgun (WGS) entry which is preliminary data.</text>
</comment>
<reference evidence="3 4" key="1">
    <citation type="submission" date="2024-02" db="EMBL/GenBank/DDBJ databases">
        <title>De novo assembly and annotation of 12 fungi associated with fruit tree decline syndrome in Ontario, Canada.</title>
        <authorList>
            <person name="Sulman M."/>
            <person name="Ellouze W."/>
            <person name="Ilyukhin E."/>
        </authorList>
    </citation>
    <scope>NUCLEOTIDE SEQUENCE [LARGE SCALE GENOMIC DNA]</scope>
    <source>
        <strain evidence="3 4">M11/M66-122</strain>
    </source>
</reference>
<dbReference type="Pfam" id="PF24320">
    <property type="entry name" value="DUF7492"/>
    <property type="match status" value="1"/>
</dbReference>
<keyword evidence="4" id="KW-1185">Reference proteome</keyword>
<evidence type="ECO:0000313" key="4">
    <source>
        <dbReference type="Proteomes" id="UP001320420"/>
    </source>
</evidence>
<proteinExistence type="predicted"/>
<accession>A0AAN9UR67</accession>